<dbReference type="SMART" id="SM00072">
    <property type="entry name" value="GuKc"/>
    <property type="match status" value="1"/>
</dbReference>
<protein>
    <submittedName>
        <fullName evidence="7">Guanylate kinase</fullName>
    </submittedName>
</protein>
<evidence type="ECO:0000313" key="7">
    <source>
        <dbReference type="EMBL" id="MBP1042170.1"/>
    </source>
</evidence>
<evidence type="ECO:0000256" key="4">
    <source>
        <dbReference type="ARBA" id="ARBA00022777"/>
    </source>
</evidence>
<keyword evidence="8" id="KW-1185">Reference proteome</keyword>
<dbReference type="PROSITE" id="PS50052">
    <property type="entry name" value="GUANYLATE_KINASE_2"/>
    <property type="match status" value="1"/>
</dbReference>
<evidence type="ECO:0000256" key="1">
    <source>
        <dbReference type="ARBA" id="ARBA00003531"/>
    </source>
</evidence>
<dbReference type="GO" id="GO:0005829">
    <property type="term" value="C:cytosol"/>
    <property type="evidence" value="ECO:0007669"/>
    <property type="project" value="TreeGrafter"/>
</dbReference>
<dbReference type="InterPro" id="IPR027417">
    <property type="entry name" value="P-loop_NTPase"/>
</dbReference>
<sequence>MIKTRLQHPLFVILGPSGSGKTRVTEAVFPKSAKIITHTTRPLRSEETEGIDYYFESEASFHELFSSGQLVEQDNYHGFHYGVGLAEIIARTALQPAYAVLTHSGLQKVYQQFPKDVVVIFFNVSKEQVRHRLELREQDPKLIQERLTLYDREIGIRNHLTAYAESYILDANQPFLDVVADLTAIITKRDANQT</sequence>
<evidence type="ECO:0000313" key="8">
    <source>
        <dbReference type="Proteomes" id="UP000674938"/>
    </source>
</evidence>
<dbReference type="Gene3D" id="3.40.50.300">
    <property type="entry name" value="P-loop containing nucleotide triphosphate hydrolases"/>
    <property type="match status" value="1"/>
</dbReference>
<dbReference type="GO" id="GO:0004385">
    <property type="term" value="F:GMP kinase activity"/>
    <property type="evidence" value="ECO:0007669"/>
    <property type="project" value="UniProtKB-EC"/>
</dbReference>
<dbReference type="Pfam" id="PF00625">
    <property type="entry name" value="Guanylate_kin"/>
    <property type="match status" value="1"/>
</dbReference>
<proteinExistence type="inferred from homology"/>
<keyword evidence="4 7" id="KW-0418">Kinase</keyword>
<comment type="caution">
    <text evidence="7">The sequence shown here is derived from an EMBL/GenBank/DDBJ whole genome shotgun (WGS) entry which is preliminary data.</text>
</comment>
<feature type="domain" description="Guanylate kinase-like" evidence="6">
    <location>
        <begin position="8"/>
        <end position="187"/>
    </location>
</feature>
<dbReference type="RefSeq" id="WP_209529120.1">
    <property type="nucleotide sequence ID" value="NZ_JAEEGA010000009.1"/>
</dbReference>
<evidence type="ECO:0000256" key="3">
    <source>
        <dbReference type="ARBA" id="ARBA00022679"/>
    </source>
</evidence>
<comment type="function">
    <text evidence="1">Essential for recycling GMP and indirectly, cGMP.</text>
</comment>
<evidence type="ECO:0000256" key="5">
    <source>
        <dbReference type="ARBA" id="ARBA00048594"/>
    </source>
</evidence>
<comment type="catalytic activity">
    <reaction evidence="5">
        <text>GMP + ATP = GDP + ADP</text>
        <dbReference type="Rhea" id="RHEA:20780"/>
        <dbReference type="ChEBI" id="CHEBI:30616"/>
        <dbReference type="ChEBI" id="CHEBI:58115"/>
        <dbReference type="ChEBI" id="CHEBI:58189"/>
        <dbReference type="ChEBI" id="CHEBI:456216"/>
        <dbReference type="EC" id="2.7.4.8"/>
    </reaction>
</comment>
<evidence type="ECO:0000256" key="2">
    <source>
        <dbReference type="ARBA" id="ARBA00005790"/>
    </source>
</evidence>
<accession>A0A940P6W2</accession>
<gene>
    <name evidence="7" type="ORF">I6N95_14210</name>
</gene>
<organism evidence="7 8">
    <name type="scientific">Vagococcus allomyrinae</name>
    <dbReference type="NCBI Taxonomy" id="2794353"/>
    <lineage>
        <taxon>Bacteria</taxon>
        <taxon>Bacillati</taxon>
        <taxon>Bacillota</taxon>
        <taxon>Bacilli</taxon>
        <taxon>Lactobacillales</taxon>
        <taxon>Enterococcaceae</taxon>
        <taxon>Vagococcus</taxon>
    </lineage>
</organism>
<dbReference type="Proteomes" id="UP000674938">
    <property type="component" value="Unassembled WGS sequence"/>
</dbReference>
<comment type="similarity">
    <text evidence="2">Belongs to the guanylate kinase family.</text>
</comment>
<dbReference type="InterPro" id="IPR008144">
    <property type="entry name" value="Guanylate_kin-like_dom"/>
</dbReference>
<dbReference type="SUPFAM" id="SSF52540">
    <property type="entry name" value="P-loop containing nucleoside triphosphate hydrolases"/>
    <property type="match status" value="1"/>
</dbReference>
<reference evidence="7" key="1">
    <citation type="submission" date="2020-12" db="EMBL/GenBank/DDBJ databases">
        <title>Vagococcus allomyrinae sp. nov. and Enterococcus lavae sp. nov., isolated from the larvae of Allomyrina dichotoma.</title>
        <authorList>
            <person name="Lee S.D."/>
        </authorList>
    </citation>
    <scope>NUCLEOTIDE SEQUENCE</scope>
    <source>
        <strain evidence="7">BWB3-3</strain>
    </source>
</reference>
<dbReference type="EMBL" id="JAEEGA010000009">
    <property type="protein sequence ID" value="MBP1042170.1"/>
    <property type="molecule type" value="Genomic_DNA"/>
</dbReference>
<dbReference type="AlphaFoldDB" id="A0A940P6W2"/>
<dbReference type="InterPro" id="IPR008145">
    <property type="entry name" value="GK/Ca_channel_bsu"/>
</dbReference>
<dbReference type="PANTHER" id="PTHR23117:SF13">
    <property type="entry name" value="GUANYLATE KINASE"/>
    <property type="match status" value="1"/>
</dbReference>
<dbReference type="PANTHER" id="PTHR23117">
    <property type="entry name" value="GUANYLATE KINASE-RELATED"/>
    <property type="match status" value="1"/>
</dbReference>
<dbReference type="Gene3D" id="3.30.63.10">
    <property type="entry name" value="Guanylate Kinase phosphate binding domain"/>
    <property type="match status" value="1"/>
</dbReference>
<name>A0A940P6W2_9ENTE</name>
<keyword evidence="3" id="KW-0808">Transferase</keyword>
<evidence type="ECO:0000259" key="6">
    <source>
        <dbReference type="PROSITE" id="PS50052"/>
    </source>
</evidence>